<dbReference type="GO" id="GO:0005634">
    <property type="term" value="C:nucleus"/>
    <property type="evidence" value="ECO:0007669"/>
    <property type="project" value="TreeGrafter"/>
</dbReference>
<dbReference type="GeneID" id="30037050"/>
<accession>A0A167ED02</accession>
<reference evidence="3 4" key="1">
    <citation type="submission" date="2016-02" db="EMBL/GenBank/DDBJ databases">
        <title>Complete genome sequence and transcriptome regulation of the pentose utilising yeast Sugiyamaella lignohabitans.</title>
        <authorList>
            <person name="Bellasio M."/>
            <person name="Peymann A."/>
            <person name="Valli M."/>
            <person name="Sipitzky M."/>
            <person name="Graf A."/>
            <person name="Sauer M."/>
            <person name="Marx H."/>
            <person name="Mattanovich D."/>
        </authorList>
    </citation>
    <scope>NUCLEOTIDE SEQUENCE [LARGE SCALE GENOMIC DNA]</scope>
    <source>
        <strain evidence="3 4">CBS 10342</strain>
    </source>
</reference>
<dbReference type="RefSeq" id="XP_018736397.1">
    <property type="nucleotide sequence ID" value="XM_018881972.1"/>
</dbReference>
<dbReference type="GO" id="GO:0080129">
    <property type="term" value="P:proteasome core complex assembly"/>
    <property type="evidence" value="ECO:0007669"/>
    <property type="project" value="EnsemblFungi"/>
</dbReference>
<comment type="similarity">
    <text evidence="2">Belongs to the POMP/UMP1 family.</text>
</comment>
<proteinExistence type="inferred from homology"/>
<keyword evidence="4" id="KW-1185">Reference proteome</keyword>
<dbReference type="OrthoDB" id="15001at2759"/>
<dbReference type="EMBL" id="CP014502">
    <property type="protein sequence ID" value="ANB13920.1"/>
    <property type="molecule type" value="Genomic_DNA"/>
</dbReference>
<dbReference type="Pfam" id="PF05348">
    <property type="entry name" value="UMP1"/>
    <property type="match status" value="1"/>
</dbReference>
<evidence type="ECO:0000256" key="1">
    <source>
        <dbReference type="ARBA" id="ARBA00023186"/>
    </source>
</evidence>
<dbReference type="GO" id="GO:0005737">
    <property type="term" value="C:cytoplasm"/>
    <property type="evidence" value="ECO:0007669"/>
    <property type="project" value="TreeGrafter"/>
</dbReference>
<sequence>MRSIAAEMNGNHPLQSRLEKWNETQLEFKLDGYRRTYGAGEPIRRAMELQIVKDTSVLPKIVTGPSRPLHLDILEGRDDAVDWDEVYTGPESTLDFHSELEKRMNV</sequence>
<keyword evidence="1" id="KW-0143">Chaperone</keyword>
<dbReference type="Proteomes" id="UP000189580">
    <property type="component" value="Chromosome d"/>
</dbReference>
<evidence type="ECO:0000256" key="2">
    <source>
        <dbReference type="ARBA" id="ARBA00043974"/>
    </source>
</evidence>
<gene>
    <name evidence="3" type="primary">UMP1</name>
    <name evidence="3" type="ORF">AWJ20_4871</name>
</gene>
<dbReference type="KEGG" id="slb:AWJ20_4871"/>
<dbReference type="PANTHER" id="PTHR12828">
    <property type="entry name" value="PROTEASOME MATURATION PROTEIN UMP1"/>
    <property type="match status" value="1"/>
</dbReference>
<dbReference type="InterPro" id="IPR008012">
    <property type="entry name" value="Ump1"/>
</dbReference>
<organism evidence="3 4">
    <name type="scientific">Sugiyamaella lignohabitans</name>
    <dbReference type="NCBI Taxonomy" id="796027"/>
    <lineage>
        <taxon>Eukaryota</taxon>
        <taxon>Fungi</taxon>
        <taxon>Dikarya</taxon>
        <taxon>Ascomycota</taxon>
        <taxon>Saccharomycotina</taxon>
        <taxon>Dipodascomycetes</taxon>
        <taxon>Dipodascales</taxon>
        <taxon>Trichomonascaceae</taxon>
        <taxon>Sugiyamaella</taxon>
    </lineage>
</organism>
<name>A0A167ED02_9ASCO</name>
<protein>
    <submittedName>
        <fullName evidence="3">Ump1p</fullName>
    </submittedName>
</protein>
<evidence type="ECO:0000313" key="3">
    <source>
        <dbReference type="EMBL" id="ANB13920.1"/>
    </source>
</evidence>
<evidence type="ECO:0000313" key="4">
    <source>
        <dbReference type="Proteomes" id="UP000189580"/>
    </source>
</evidence>
<dbReference type="PANTHER" id="PTHR12828:SF3">
    <property type="entry name" value="PROTEASOME MATURATION PROTEIN"/>
    <property type="match status" value="1"/>
</dbReference>
<dbReference type="AlphaFoldDB" id="A0A167ED02"/>